<organism evidence="2">
    <name type="scientific">Amphora coffeiformis</name>
    <dbReference type="NCBI Taxonomy" id="265554"/>
    <lineage>
        <taxon>Eukaryota</taxon>
        <taxon>Sar</taxon>
        <taxon>Stramenopiles</taxon>
        <taxon>Ochrophyta</taxon>
        <taxon>Bacillariophyta</taxon>
        <taxon>Bacillariophyceae</taxon>
        <taxon>Bacillariophycidae</taxon>
        <taxon>Thalassiophysales</taxon>
        <taxon>Catenulaceae</taxon>
        <taxon>Amphora</taxon>
    </lineage>
</organism>
<evidence type="ECO:0008006" key="3">
    <source>
        <dbReference type="Google" id="ProtNLM"/>
    </source>
</evidence>
<gene>
    <name evidence="2" type="ORF">ACOF00016_LOCUS807</name>
</gene>
<reference evidence="2" key="1">
    <citation type="submission" date="2021-01" db="EMBL/GenBank/DDBJ databases">
        <authorList>
            <person name="Corre E."/>
            <person name="Pelletier E."/>
            <person name="Niang G."/>
            <person name="Scheremetjew M."/>
            <person name="Finn R."/>
            <person name="Kale V."/>
            <person name="Holt S."/>
            <person name="Cochrane G."/>
            <person name="Meng A."/>
            <person name="Brown T."/>
            <person name="Cohen L."/>
        </authorList>
    </citation>
    <scope>NUCLEOTIDE SEQUENCE</scope>
    <source>
        <strain evidence="2">CCMP127</strain>
    </source>
</reference>
<feature type="compositionally biased region" description="Acidic residues" evidence="1">
    <location>
        <begin position="125"/>
        <end position="143"/>
    </location>
</feature>
<protein>
    <recommendedName>
        <fullName evidence="3">PDZ domain-containing protein</fullName>
    </recommendedName>
</protein>
<feature type="compositionally biased region" description="Polar residues" evidence="1">
    <location>
        <begin position="107"/>
        <end position="116"/>
    </location>
</feature>
<evidence type="ECO:0000256" key="1">
    <source>
        <dbReference type="SAM" id="MobiDB-lite"/>
    </source>
</evidence>
<feature type="region of interest" description="Disordered" evidence="1">
    <location>
        <begin position="105"/>
        <end position="147"/>
    </location>
</feature>
<dbReference type="AlphaFoldDB" id="A0A7S3P2T1"/>
<proteinExistence type="predicted"/>
<sequence length="170" mass="18289">MTTMFCVSAIKTSAASPLGIRLWSPPIPNAPVLLVHIDDHGLFAGKFKTGMNITKINETKCKGATAAQVEAYLAQLVGRVTIWACAPPLFSSHSVDATAPTKATACRGQTMTSTPNLADLSESNSTDEEDEDSSSIESADLEDGFPPVYRTNHKIPGHMQLYDEIVSFLF</sequence>
<dbReference type="SUPFAM" id="SSF50156">
    <property type="entry name" value="PDZ domain-like"/>
    <property type="match status" value="1"/>
</dbReference>
<accession>A0A7S3P2T1</accession>
<name>A0A7S3P2T1_9STRA</name>
<dbReference type="InterPro" id="IPR036034">
    <property type="entry name" value="PDZ_sf"/>
</dbReference>
<dbReference type="EMBL" id="HBIM01000926">
    <property type="protein sequence ID" value="CAE0402524.1"/>
    <property type="molecule type" value="Transcribed_RNA"/>
</dbReference>
<evidence type="ECO:0000313" key="2">
    <source>
        <dbReference type="EMBL" id="CAE0402524.1"/>
    </source>
</evidence>